<dbReference type="PANTHER" id="PTHR44520:SF2">
    <property type="entry name" value="RESPONSE REGULATOR RCP1"/>
    <property type="match status" value="1"/>
</dbReference>
<dbReference type="EMBL" id="WJXZ01000005">
    <property type="protein sequence ID" value="MRS61647.1"/>
    <property type="molecule type" value="Genomic_DNA"/>
</dbReference>
<dbReference type="PROSITE" id="PS50110">
    <property type="entry name" value="RESPONSE_REGULATORY"/>
    <property type="match status" value="1"/>
</dbReference>
<protein>
    <submittedName>
        <fullName evidence="3">Response regulator</fullName>
    </submittedName>
</protein>
<dbReference type="InterPro" id="IPR011006">
    <property type="entry name" value="CheY-like_superfamily"/>
</dbReference>
<dbReference type="Proteomes" id="UP000441754">
    <property type="component" value="Unassembled WGS sequence"/>
</dbReference>
<feature type="domain" description="Response regulatory" evidence="2">
    <location>
        <begin position="14"/>
        <end position="140"/>
    </location>
</feature>
<dbReference type="AlphaFoldDB" id="A0A7K0EIL3"/>
<sequence length="156" mass="17682">MNSSTQKPNLQKGCLLVIEDGQDQWILMKLAIKSAIMGVKPIRVTNPKEALAYLNDCLTVGVEFPSMILLDLYLPEREMGWHLLHEIRSLPAPVNLIPIVMLSSSNDQGDISNSYNRGITAYMVKPTDTTSWVETFQMLGEYWLKTVSLPNHTNFW</sequence>
<dbReference type="OrthoDB" id="958605at2"/>
<dbReference type="RefSeq" id="WP_154175035.1">
    <property type="nucleotide sequence ID" value="NZ_WJXZ01000005.1"/>
</dbReference>
<dbReference type="SMART" id="SM00448">
    <property type="entry name" value="REC"/>
    <property type="match status" value="1"/>
</dbReference>
<organism evidence="3 4">
    <name type="scientific">Larkinella terrae</name>
    <dbReference type="NCBI Taxonomy" id="2025311"/>
    <lineage>
        <taxon>Bacteria</taxon>
        <taxon>Pseudomonadati</taxon>
        <taxon>Bacteroidota</taxon>
        <taxon>Cytophagia</taxon>
        <taxon>Cytophagales</taxon>
        <taxon>Spirosomataceae</taxon>
        <taxon>Larkinella</taxon>
    </lineage>
</organism>
<evidence type="ECO:0000313" key="4">
    <source>
        <dbReference type="Proteomes" id="UP000441754"/>
    </source>
</evidence>
<proteinExistence type="predicted"/>
<accession>A0A7K0EIL3</accession>
<keyword evidence="1" id="KW-0597">Phosphoprotein</keyword>
<dbReference type="SUPFAM" id="SSF52172">
    <property type="entry name" value="CheY-like"/>
    <property type="match status" value="1"/>
</dbReference>
<name>A0A7K0EIL3_9BACT</name>
<keyword evidence="4" id="KW-1185">Reference proteome</keyword>
<dbReference type="GO" id="GO:0000160">
    <property type="term" value="P:phosphorelay signal transduction system"/>
    <property type="evidence" value="ECO:0007669"/>
    <property type="project" value="InterPro"/>
</dbReference>
<evidence type="ECO:0000256" key="1">
    <source>
        <dbReference type="PROSITE-ProRule" id="PRU00169"/>
    </source>
</evidence>
<dbReference type="Gene3D" id="3.40.50.2300">
    <property type="match status" value="1"/>
</dbReference>
<feature type="modified residue" description="4-aspartylphosphate" evidence="1">
    <location>
        <position position="71"/>
    </location>
</feature>
<comment type="caution">
    <text evidence="3">The sequence shown here is derived from an EMBL/GenBank/DDBJ whole genome shotgun (WGS) entry which is preliminary data.</text>
</comment>
<dbReference type="InterPro" id="IPR001789">
    <property type="entry name" value="Sig_transdc_resp-reg_receiver"/>
</dbReference>
<dbReference type="Pfam" id="PF00072">
    <property type="entry name" value="Response_reg"/>
    <property type="match status" value="1"/>
</dbReference>
<evidence type="ECO:0000313" key="3">
    <source>
        <dbReference type="EMBL" id="MRS61647.1"/>
    </source>
</evidence>
<reference evidence="3 4" key="1">
    <citation type="journal article" date="2018" name="Antonie Van Leeuwenhoek">
        <title>Larkinella terrae sp. nov., isolated from soil on Jeju Island, South Korea.</title>
        <authorList>
            <person name="Ten L.N."/>
            <person name="Jeon J."/>
            <person name="Park S.J."/>
            <person name="Park S."/>
            <person name="Lee S.Y."/>
            <person name="Kim M.K."/>
            <person name="Jung H.Y."/>
        </authorList>
    </citation>
    <scope>NUCLEOTIDE SEQUENCE [LARGE SCALE GENOMIC DNA]</scope>
    <source>
        <strain evidence="3 4">KCTC 52001</strain>
    </source>
</reference>
<gene>
    <name evidence="3" type="ORF">GJJ30_10140</name>
</gene>
<dbReference type="InterPro" id="IPR052893">
    <property type="entry name" value="TCS_response_regulator"/>
</dbReference>
<evidence type="ECO:0000259" key="2">
    <source>
        <dbReference type="PROSITE" id="PS50110"/>
    </source>
</evidence>
<dbReference type="PANTHER" id="PTHR44520">
    <property type="entry name" value="RESPONSE REGULATOR RCP1-RELATED"/>
    <property type="match status" value="1"/>
</dbReference>